<sequence length="142" mass="15728">MKKLATLAVTLLLFSCNTGKKVVSNESAPEFKVLTVSEYKGKEKKMYEVIQNEAQLKALYAAVEDPEVPTIDFKKSRIVALFLGEKNSGGYGIAVDKVTEKDNVVWVTVKETKPAAGEMSTMAITRPFTIVKIHTTKPIEFK</sequence>
<keyword evidence="3" id="KW-1185">Reference proteome</keyword>
<evidence type="ECO:0000259" key="1">
    <source>
        <dbReference type="Pfam" id="PF14343"/>
    </source>
</evidence>
<dbReference type="OrthoDB" id="1377159at2"/>
<gene>
    <name evidence="2" type="ORF">FK004_14880</name>
</gene>
<dbReference type="AlphaFoldDB" id="A0A2S1LRV1"/>
<proteinExistence type="predicted"/>
<feature type="domain" description="PrcB C-terminal" evidence="1">
    <location>
        <begin position="78"/>
        <end position="133"/>
    </location>
</feature>
<dbReference type="InterPro" id="IPR025748">
    <property type="entry name" value="PrcB_C_dom"/>
</dbReference>
<dbReference type="EMBL" id="CP020919">
    <property type="protein sequence ID" value="AWG26418.1"/>
    <property type="molecule type" value="Genomic_DNA"/>
</dbReference>
<dbReference type="KEGG" id="fki:FK004_14880"/>
<dbReference type="Pfam" id="PF14343">
    <property type="entry name" value="PrcB_C"/>
    <property type="match status" value="1"/>
</dbReference>
<reference evidence="2 3" key="1">
    <citation type="submission" date="2017-04" db="EMBL/GenBank/DDBJ databases">
        <title>Complete genome sequence of Flavobacterium kingsejong AJ004.</title>
        <authorList>
            <person name="Lee P.C."/>
        </authorList>
    </citation>
    <scope>NUCLEOTIDE SEQUENCE [LARGE SCALE GENOMIC DNA]</scope>
    <source>
        <strain evidence="2 3">AJ004</strain>
    </source>
</reference>
<evidence type="ECO:0000313" key="2">
    <source>
        <dbReference type="EMBL" id="AWG26418.1"/>
    </source>
</evidence>
<evidence type="ECO:0000313" key="3">
    <source>
        <dbReference type="Proteomes" id="UP000244677"/>
    </source>
</evidence>
<organism evidence="2 3">
    <name type="scientific">Flavobacterium kingsejongi</name>
    <dbReference type="NCBI Taxonomy" id="1678728"/>
    <lineage>
        <taxon>Bacteria</taxon>
        <taxon>Pseudomonadati</taxon>
        <taxon>Bacteroidota</taxon>
        <taxon>Flavobacteriia</taxon>
        <taxon>Flavobacteriales</taxon>
        <taxon>Flavobacteriaceae</taxon>
        <taxon>Flavobacterium</taxon>
    </lineage>
</organism>
<protein>
    <recommendedName>
        <fullName evidence="1">PrcB C-terminal domain-containing protein</fullName>
    </recommendedName>
</protein>
<dbReference type="PROSITE" id="PS51257">
    <property type="entry name" value="PROKAR_LIPOPROTEIN"/>
    <property type="match status" value="1"/>
</dbReference>
<accession>A0A2S1LRV1</accession>
<dbReference type="RefSeq" id="WP_108737942.1">
    <property type="nucleotide sequence ID" value="NZ_CP020919.1"/>
</dbReference>
<dbReference type="Proteomes" id="UP000244677">
    <property type="component" value="Chromosome"/>
</dbReference>
<name>A0A2S1LRV1_9FLAO</name>